<protein>
    <submittedName>
        <fullName evidence="1">Uncharacterized protein</fullName>
    </submittedName>
</protein>
<dbReference type="Proteomes" id="UP000190064">
    <property type="component" value="Unassembled WGS sequence"/>
</dbReference>
<keyword evidence="2" id="KW-1185">Reference proteome</keyword>
<comment type="caution">
    <text evidence="1">The sequence shown here is derived from an EMBL/GenBank/DDBJ whole genome shotgun (WGS) entry which is preliminary data.</text>
</comment>
<evidence type="ECO:0000313" key="2">
    <source>
        <dbReference type="Proteomes" id="UP000190064"/>
    </source>
</evidence>
<dbReference type="EMBL" id="MTSD02000002">
    <property type="protein sequence ID" value="OOV87548.1"/>
    <property type="molecule type" value="Genomic_DNA"/>
</dbReference>
<organism evidence="1 2">
    <name type="scientific">Oceanospirillum linum</name>
    <dbReference type="NCBI Taxonomy" id="966"/>
    <lineage>
        <taxon>Bacteria</taxon>
        <taxon>Pseudomonadati</taxon>
        <taxon>Pseudomonadota</taxon>
        <taxon>Gammaproteobacteria</taxon>
        <taxon>Oceanospirillales</taxon>
        <taxon>Oceanospirillaceae</taxon>
        <taxon>Oceanospirillum</taxon>
    </lineage>
</organism>
<reference evidence="1" key="1">
    <citation type="submission" date="2017-02" db="EMBL/GenBank/DDBJ databases">
        <title>Draft Genome Sequence of the Salt Water Bacterium Oceanospirillum linum ATCC 11336.</title>
        <authorList>
            <person name="Trachtenberg A.M."/>
            <person name="Carney J.G."/>
            <person name="Linnane J.D."/>
            <person name="Rheaume B.A."/>
            <person name="Pitts N.L."/>
            <person name="Mykles D.L."/>
            <person name="Maclea K.S."/>
        </authorList>
    </citation>
    <scope>NUCLEOTIDE SEQUENCE [LARGE SCALE GENOMIC DNA]</scope>
    <source>
        <strain evidence="1">ATCC 11336</strain>
    </source>
</reference>
<dbReference type="AlphaFoldDB" id="A0A1T1HCE6"/>
<name>A0A1T1HCE6_OCELI</name>
<evidence type="ECO:0000313" key="1">
    <source>
        <dbReference type="EMBL" id="OOV87548.1"/>
    </source>
</evidence>
<accession>A0A1T1HCE6</accession>
<gene>
    <name evidence="1" type="ORF">BTA35_0205770</name>
</gene>
<proteinExistence type="predicted"/>
<sequence>MSFRQYPVAVLLRKSLLLEFRLISSLHLKSILHARAHSSLTVVYQAEYIRRQHGTDAIICPLLQR</sequence>
<dbReference type="STRING" id="966.BTA35_0205770"/>